<dbReference type="Pfam" id="PF04340">
    <property type="entry name" value="DUF484"/>
    <property type="match status" value="1"/>
</dbReference>
<dbReference type="RefSeq" id="WP_109562639.1">
    <property type="nucleotide sequence ID" value="NZ_QGDJ01000001.1"/>
</dbReference>
<dbReference type="InterPro" id="IPR029016">
    <property type="entry name" value="GAF-like_dom_sf"/>
</dbReference>
<dbReference type="InterPro" id="IPR007435">
    <property type="entry name" value="DUF484"/>
</dbReference>
<reference evidence="4" key="2">
    <citation type="submission" date="2016-10" db="EMBL/GenBank/DDBJ databases">
        <authorList>
            <person name="Varghese N."/>
            <person name="Submissions S."/>
        </authorList>
    </citation>
    <scope>NUCLEOTIDE SEQUENCE [LARGE SCALE GENOMIC DNA]</scope>
    <source>
        <strain evidence="4">DSM 25227</strain>
    </source>
</reference>
<reference evidence="2" key="1">
    <citation type="submission" date="2016-10" db="EMBL/GenBank/DDBJ databases">
        <authorList>
            <person name="Cai Z."/>
        </authorList>
    </citation>
    <scope>NUCLEOTIDE SEQUENCE [LARGE SCALE GENOMIC DNA]</scope>
    <source>
        <strain evidence="2">DSM 25227</strain>
    </source>
</reference>
<dbReference type="Proteomes" id="UP000245839">
    <property type="component" value="Unassembled WGS sequence"/>
</dbReference>
<gene>
    <name evidence="1" type="ORF">BCF38_101455</name>
    <name evidence="2" type="ORF">SAMN05421539_101455</name>
</gene>
<proteinExistence type="predicted"/>
<dbReference type="Proteomes" id="UP000251571">
    <property type="component" value="Unassembled WGS sequence"/>
</dbReference>
<evidence type="ECO:0000313" key="1">
    <source>
        <dbReference type="EMBL" id="PWJ22046.1"/>
    </source>
</evidence>
<evidence type="ECO:0000313" key="2">
    <source>
        <dbReference type="EMBL" id="SSA38324.1"/>
    </source>
</evidence>
<organism evidence="2 4">
    <name type="scientific">Jannaschia seohaensis</name>
    <dbReference type="NCBI Taxonomy" id="475081"/>
    <lineage>
        <taxon>Bacteria</taxon>
        <taxon>Pseudomonadati</taxon>
        <taxon>Pseudomonadota</taxon>
        <taxon>Alphaproteobacteria</taxon>
        <taxon>Rhodobacterales</taxon>
        <taxon>Roseobacteraceae</taxon>
        <taxon>Jannaschia</taxon>
    </lineage>
</organism>
<dbReference type="Gene3D" id="3.30.450.40">
    <property type="match status" value="1"/>
</dbReference>
<dbReference type="AlphaFoldDB" id="A0A2Y9A1Q9"/>
<sequence length="233" mass="26060">MKQTTMRVEEQDWRDRILTDPEMILDDRDLMRALIAANERAMGSNIVDLRGIAMERLEARLDRLEDTHRAVIAAAYENLAGTNQVNRCVLLLLECDTFGEILDLLDGQLRDILRVARIRLVLEADDPSAPAPHPSVAVVPRGFVQDYVAHGRDMPARIVTLRQCHPAAPEIFDEAADWIRSEALLRLDLGTGGLGGMLAFGSEDPHQFRANQGTELTAFLCGVFERLARRHLA</sequence>
<name>A0A2Y9A1Q9_9RHOB</name>
<evidence type="ECO:0000313" key="4">
    <source>
        <dbReference type="Proteomes" id="UP000251571"/>
    </source>
</evidence>
<keyword evidence="3" id="KW-1185">Reference proteome</keyword>
<accession>A0A2Y9A1Q9</accession>
<evidence type="ECO:0000313" key="3">
    <source>
        <dbReference type="Proteomes" id="UP000245839"/>
    </source>
</evidence>
<reference evidence="1 3" key="3">
    <citation type="submission" date="2018-03" db="EMBL/GenBank/DDBJ databases">
        <title>Genomic Encyclopedia of Archaeal and Bacterial Type Strains, Phase II (KMG-II): from individual species to whole genera.</title>
        <authorList>
            <person name="Goeker M."/>
        </authorList>
    </citation>
    <scope>NUCLEOTIDE SEQUENCE [LARGE SCALE GENOMIC DNA]</scope>
    <source>
        <strain evidence="1 3">DSM 25227</strain>
    </source>
</reference>
<dbReference type="EMBL" id="UETC01000001">
    <property type="protein sequence ID" value="SSA38324.1"/>
    <property type="molecule type" value="Genomic_DNA"/>
</dbReference>
<evidence type="ECO:0008006" key="5">
    <source>
        <dbReference type="Google" id="ProtNLM"/>
    </source>
</evidence>
<protein>
    <recommendedName>
        <fullName evidence="5">DUF484 family protein</fullName>
    </recommendedName>
</protein>
<dbReference type="EMBL" id="QGDJ01000001">
    <property type="protein sequence ID" value="PWJ22046.1"/>
    <property type="molecule type" value="Genomic_DNA"/>
</dbReference>